<sequence>MSTHPLGSGATALFSQLNQGEQVTSNLRKVTKEMKTNKDTALRTCADEASPTKPTLAPKPGSRMTISQKPPLFELRNNQKWIVVSPRPWQTFLMKGASADILLYLCSIKYKCLKGR</sequence>
<dbReference type="PANTHER" id="PTHR10652:SF0">
    <property type="entry name" value="ADENYLYL CYCLASE-ASSOCIATED PROTEIN"/>
    <property type="match status" value="1"/>
</dbReference>
<organism evidence="2 3">
    <name type="scientific">Protopolystoma xenopodis</name>
    <dbReference type="NCBI Taxonomy" id="117903"/>
    <lineage>
        <taxon>Eukaryota</taxon>
        <taxon>Metazoa</taxon>
        <taxon>Spiralia</taxon>
        <taxon>Lophotrochozoa</taxon>
        <taxon>Platyhelminthes</taxon>
        <taxon>Monogenea</taxon>
        <taxon>Polyopisthocotylea</taxon>
        <taxon>Polystomatidea</taxon>
        <taxon>Polystomatidae</taxon>
        <taxon>Protopolystoma</taxon>
    </lineage>
</organism>
<reference evidence="2" key="1">
    <citation type="submission" date="2018-11" db="EMBL/GenBank/DDBJ databases">
        <authorList>
            <consortium name="Pathogen Informatics"/>
        </authorList>
    </citation>
    <scope>NUCLEOTIDE SEQUENCE</scope>
</reference>
<feature type="region of interest" description="Disordered" evidence="1">
    <location>
        <begin position="40"/>
        <end position="67"/>
    </location>
</feature>
<dbReference type="OrthoDB" id="1601at2759"/>
<accession>A0A3S5BN02</accession>
<dbReference type="GO" id="GO:0005737">
    <property type="term" value="C:cytoplasm"/>
    <property type="evidence" value="ECO:0007669"/>
    <property type="project" value="TreeGrafter"/>
</dbReference>
<dbReference type="GO" id="GO:0007015">
    <property type="term" value="P:actin filament organization"/>
    <property type="evidence" value="ECO:0007669"/>
    <property type="project" value="TreeGrafter"/>
</dbReference>
<dbReference type="AlphaFoldDB" id="A0A3S5BN02"/>
<dbReference type="GO" id="GO:0008179">
    <property type="term" value="F:adenylate cyclase binding"/>
    <property type="evidence" value="ECO:0007669"/>
    <property type="project" value="TreeGrafter"/>
</dbReference>
<evidence type="ECO:0000313" key="3">
    <source>
        <dbReference type="Proteomes" id="UP000784294"/>
    </source>
</evidence>
<dbReference type="GO" id="GO:0019933">
    <property type="term" value="P:cAMP-mediated signaling"/>
    <property type="evidence" value="ECO:0007669"/>
    <property type="project" value="TreeGrafter"/>
</dbReference>
<keyword evidence="3" id="KW-1185">Reference proteome</keyword>
<evidence type="ECO:0000313" key="2">
    <source>
        <dbReference type="EMBL" id="VEL31199.1"/>
    </source>
</evidence>
<proteinExistence type="predicted"/>
<dbReference type="EMBL" id="CAAALY010119758">
    <property type="protein sequence ID" value="VEL31199.1"/>
    <property type="molecule type" value="Genomic_DNA"/>
</dbReference>
<dbReference type="GO" id="GO:0003779">
    <property type="term" value="F:actin binding"/>
    <property type="evidence" value="ECO:0007669"/>
    <property type="project" value="InterPro"/>
</dbReference>
<name>A0A3S5BN02_9PLAT</name>
<dbReference type="PANTHER" id="PTHR10652">
    <property type="entry name" value="ADENYLYL CYCLASE-ASSOCIATED PROTEIN"/>
    <property type="match status" value="1"/>
</dbReference>
<dbReference type="InterPro" id="IPR001837">
    <property type="entry name" value="Adenylate_cyclase-assoc_CAP"/>
</dbReference>
<dbReference type="GO" id="GO:0000902">
    <property type="term" value="P:cell morphogenesis"/>
    <property type="evidence" value="ECO:0007669"/>
    <property type="project" value="TreeGrafter"/>
</dbReference>
<dbReference type="Proteomes" id="UP000784294">
    <property type="component" value="Unassembled WGS sequence"/>
</dbReference>
<evidence type="ECO:0000256" key="1">
    <source>
        <dbReference type="SAM" id="MobiDB-lite"/>
    </source>
</evidence>
<protein>
    <submittedName>
        <fullName evidence="2">Uncharacterized protein</fullName>
    </submittedName>
</protein>
<comment type="caution">
    <text evidence="2">The sequence shown here is derived from an EMBL/GenBank/DDBJ whole genome shotgun (WGS) entry which is preliminary data.</text>
</comment>
<gene>
    <name evidence="2" type="ORF">PXEA_LOCUS24639</name>
</gene>